<dbReference type="InterPro" id="IPR004477">
    <property type="entry name" value="ComEC_N"/>
</dbReference>
<keyword evidence="5 6" id="KW-0472">Membrane</keyword>
<organism evidence="9 10">
    <name type="scientific">Solidesulfovibrio carbinoliphilus subsp. oakridgensis</name>
    <dbReference type="NCBI Taxonomy" id="694327"/>
    <lineage>
        <taxon>Bacteria</taxon>
        <taxon>Pseudomonadati</taxon>
        <taxon>Thermodesulfobacteriota</taxon>
        <taxon>Desulfovibrionia</taxon>
        <taxon>Desulfovibrionales</taxon>
        <taxon>Desulfovibrionaceae</taxon>
        <taxon>Solidesulfovibrio</taxon>
    </lineage>
</organism>
<dbReference type="Pfam" id="PF13567">
    <property type="entry name" value="DUF4131"/>
    <property type="match status" value="1"/>
</dbReference>
<dbReference type="InterPro" id="IPR035681">
    <property type="entry name" value="ComA-like_MBL"/>
</dbReference>
<dbReference type="InterPro" id="IPR025405">
    <property type="entry name" value="DUF4131"/>
</dbReference>
<feature type="transmembrane region" description="Helical" evidence="6">
    <location>
        <begin position="255"/>
        <end position="277"/>
    </location>
</feature>
<feature type="transmembrane region" description="Helical" evidence="6">
    <location>
        <begin position="51"/>
        <end position="72"/>
    </location>
</feature>
<evidence type="ECO:0000256" key="3">
    <source>
        <dbReference type="ARBA" id="ARBA00022692"/>
    </source>
</evidence>
<evidence type="ECO:0000259" key="8">
    <source>
        <dbReference type="Pfam" id="PF13567"/>
    </source>
</evidence>
<dbReference type="eggNOG" id="COG2333">
    <property type="taxonomic scope" value="Bacteria"/>
</dbReference>
<keyword evidence="2" id="KW-1003">Cell membrane</keyword>
<feature type="domain" description="ComEC/Rec2-related protein" evidence="7">
    <location>
        <begin position="230"/>
        <end position="515"/>
    </location>
</feature>
<dbReference type="eggNOG" id="COG0658">
    <property type="taxonomic scope" value="Bacteria"/>
</dbReference>
<dbReference type="PANTHER" id="PTHR30619:SF1">
    <property type="entry name" value="RECOMBINATION PROTEIN 2"/>
    <property type="match status" value="1"/>
</dbReference>
<dbReference type="AlphaFoldDB" id="G7Q5M0"/>
<dbReference type="Proteomes" id="UP000004662">
    <property type="component" value="Chromosome"/>
</dbReference>
<evidence type="ECO:0000256" key="1">
    <source>
        <dbReference type="ARBA" id="ARBA00004651"/>
    </source>
</evidence>
<feature type="transmembrane region" description="Helical" evidence="6">
    <location>
        <begin position="463"/>
        <end position="481"/>
    </location>
</feature>
<dbReference type="PANTHER" id="PTHR30619">
    <property type="entry name" value="DNA INTERNALIZATION/COMPETENCE PROTEIN COMEC/REC2"/>
    <property type="match status" value="1"/>
</dbReference>
<name>G7Q5M0_9BACT</name>
<evidence type="ECO:0000256" key="2">
    <source>
        <dbReference type="ARBA" id="ARBA00022475"/>
    </source>
</evidence>
<reference evidence="10" key="1">
    <citation type="journal article" date="2015" name="Genome Announc.">
        <title>High-Quality Draft Genome Sequence of Desulfovibrio carbinoliphilus FW-101-2B, an Organic Acid-Oxidizing Sulfate-Reducing Bacterium Isolated from Uranium(VI)-Contaminated Groundwater.</title>
        <authorList>
            <person name="Ramsay B.D."/>
            <person name="Hwang C."/>
            <person name="Woo H.L."/>
            <person name="Carroll S.L."/>
            <person name="Lucas S."/>
            <person name="Han J."/>
            <person name="Lapidus A.L."/>
            <person name="Cheng J.F."/>
            <person name="Goodwin L.A."/>
            <person name="Pitluck S."/>
            <person name="Peters L."/>
            <person name="Chertkov O."/>
            <person name="Held B."/>
            <person name="Detter J.C."/>
            <person name="Han C.S."/>
            <person name="Tapia R."/>
            <person name="Land M.L."/>
            <person name="Hauser L.J."/>
            <person name="Kyrpides N.C."/>
            <person name="Ivanova N.N."/>
            <person name="Mikhailova N."/>
            <person name="Pagani I."/>
            <person name="Woyke T."/>
            <person name="Arkin A.P."/>
            <person name="Dehal P."/>
            <person name="Chivian D."/>
            <person name="Criddle C.S."/>
            <person name="Wu W."/>
            <person name="Chakraborty R."/>
            <person name="Hazen T.C."/>
            <person name="Fields M.W."/>
        </authorList>
    </citation>
    <scope>NUCLEOTIDE SEQUENCE [LARGE SCALE GENOMIC DNA]</scope>
    <source>
        <strain evidence="10">FW-101-2B</strain>
    </source>
</reference>
<proteinExistence type="predicted"/>
<feature type="transmembrane region" description="Helical" evidence="6">
    <location>
        <begin position="337"/>
        <end position="356"/>
    </location>
</feature>
<dbReference type="RefSeq" id="WP_009182903.1">
    <property type="nucleotide sequence ID" value="NZ_CM001368.1"/>
</dbReference>
<evidence type="ECO:0000256" key="5">
    <source>
        <dbReference type="ARBA" id="ARBA00023136"/>
    </source>
</evidence>
<feature type="transmembrane region" description="Helical" evidence="6">
    <location>
        <begin position="432"/>
        <end position="451"/>
    </location>
</feature>
<keyword evidence="3 6" id="KW-0812">Transmembrane</keyword>
<dbReference type="Gene3D" id="3.60.15.10">
    <property type="entry name" value="Ribonuclease Z/Hydroxyacylglutathione hydrolase-like"/>
    <property type="match status" value="1"/>
</dbReference>
<feature type="transmembrane region" description="Helical" evidence="6">
    <location>
        <begin position="392"/>
        <end position="420"/>
    </location>
</feature>
<evidence type="ECO:0000313" key="9">
    <source>
        <dbReference type="EMBL" id="EHJ49579.1"/>
    </source>
</evidence>
<keyword evidence="10" id="KW-1185">Reference proteome</keyword>
<protein>
    <submittedName>
        <fullName evidence="9">ComEC/Rec2-related protein</fullName>
    </submittedName>
</protein>
<dbReference type="STRING" id="694327.DFW101_3583"/>
<evidence type="ECO:0000256" key="6">
    <source>
        <dbReference type="SAM" id="Phobius"/>
    </source>
</evidence>
<dbReference type="CDD" id="cd07731">
    <property type="entry name" value="ComA-like_MBL-fold"/>
    <property type="match status" value="1"/>
</dbReference>
<dbReference type="OrthoDB" id="9790149at2"/>
<feature type="transmembrane region" description="Helical" evidence="6">
    <location>
        <begin position="362"/>
        <end position="380"/>
    </location>
</feature>
<comment type="subcellular location">
    <subcellularLocation>
        <location evidence="1">Cell membrane</location>
        <topology evidence="1">Multi-pass membrane protein</topology>
    </subcellularLocation>
</comment>
<dbReference type="Pfam" id="PF03772">
    <property type="entry name" value="Competence"/>
    <property type="match status" value="1"/>
</dbReference>
<keyword evidence="4 6" id="KW-1133">Transmembrane helix</keyword>
<feature type="transmembrane region" description="Helical" evidence="6">
    <location>
        <begin position="15"/>
        <end position="39"/>
    </location>
</feature>
<evidence type="ECO:0000256" key="4">
    <source>
        <dbReference type="ARBA" id="ARBA00022989"/>
    </source>
</evidence>
<sequence>MKRGIPPLLPWQPCLLAYAAGILAVAYAVPAACALLLLLLFPRPAPGRPSLACLVLAFGLGCGAGALALPAVPRDVPAWIAAGGPVALSATVASVDPRPEGRLSVTLTRVAVAAEGRDTVPLPGDLALTIDRPAFRPIPGDVLSVTTRVRPTSGFLNPGTADFAFSRRLDGVFYRAFARGDRGQVALATASGDALARRREALRQRMASALAPPPEADAATRAGRAMVVALAFGDLSDFSPADLDRIRRASLSHTLALSGMNISYVAAMGLALAWLAGRLRPTLFLRLPRPYLALVLTAPLVVGYCWLGGYSPSLYRAAFMFAGGGLLLLLGRHTTLFDGLFLALAAMLAAMPLAAFDARLQLSALAVAGIGLFWPPFAAFCARSTLKRPWRWVVLGGLGILWTSLCAEAAVMPVICRLFGDLNFNPWLNAPWLPLLGLLVTPLALVGLALLPVPFLAGCGTALLLAAAWCCEGLMRCLAFLEANHLLLTRAVLRPSWPEMLGCFGLLAGLAVTLSGRRRPLAALLASLALLTGPTVWRAVEDAREQVVLTVLDVGQGQAVAVTLPGGRRLLVDAGGLFGNFDVGRAVVGAFLTDGRPPRLSLALASHPHADHVKGFLSLLDRFAVGRFLDNGGAPEGALAAPMAAVLAGRGIPHGSLAAGDRLDLGHGLALAVLHPGPHDDLSGNNGSLILRLTWNGRGLAVIPGDAERPVLRRLAVADPDLAADVLVLPHHGSATGLAKRFHTAVAPKIAIASCGDGGRYPSPKVVASLARLGCATYATNGNGAVTVRFAGPEAGPVVEVMTEEDKGMSPAAGGDHPPRTP</sequence>
<dbReference type="NCBIfam" id="TIGR00360">
    <property type="entry name" value="ComEC_N-term"/>
    <property type="match status" value="1"/>
</dbReference>
<dbReference type="InterPro" id="IPR036866">
    <property type="entry name" value="RibonucZ/Hydroxyglut_hydro"/>
</dbReference>
<dbReference type="EMBL" id="CM001368">
    <property type="protein sequence ID" value="EHJ49579.1"/>
    <property type="molecule type" value="Genomic_DNA"/>
</dbReference>
<evidence type="ECO:0000259" key="7">
    <source>
        <dbReference type="Pfam" id="PF03772"/>
    </source>
</evidence>
<evidence type="ECO:0000313" key="10">
    <source>
        <dbReference type="Proteomes" id="UP000004662"/>
    </source>
</evidence>
<feature type="transmembrane region" description="Helical" evidence="6">
    <location>
        <begin position="289"/>
        <end position="307"/>
    </location>
</feature>
<dbReference type="HOGENOM" id="CLU_010363_2_0_7"/>
<dbReference type="InterPro" id="IPR052159">
    <property type="entry name" value="Competence_DNA_uptake"/>
</dbReference>
<gene>
    <name evidence="9" type="ORF">DFW101_3583</name>
</gene>
<feature type="domain" description="DUF4131" evidence="8">
    <location>
        <begin position="25"/>
        <end position="181"/>
    </location>
</feature>
<dbReference type="SUPFAM" id="SSF56281">
    <property type="entry name" value="Metallo-hydrolase/oxidoreductase"/>
    <property type="match status" value="1"/>
</dbReference>
<dbReference type="GO" id="GO:0005886">
    <property type="term" value="C:plasma membrane"/>
    <property type="evidence" value="ECO:0007669"/>
    <property type="project" value="UniProtKB-SubCell"/>
</dbReference>
<accession>G7Q5M0</accession>